<dbReference type="Gene3D" id="1.10.630.10">
    <property type="entry name" value="Cytochrome P450"/>
    <property type="match status" value="1"/>
</dbReference>
<evidence type="ECO:0000313" key="5">
    <source>
        <dbReference type="EMBL" id="AYL38005.1"/>
    </source>
</evidence>
<evidence type="ECO:0000313" key="6">
    <source>
        <dbReference type="Proteomes" id="UP000282170"/>
    </source>
</evidence>
<comment type="similarity">
    <text evidence="2 4">Belongs to the cytochrome P450 family.</text>
</comment>
<dbReference type="PRINTS" id="PR00385">
    <property type="entry name" value="P450"/>
</dbReference>
<dbReference type="RefSeq" id="WP_121547386.1">
    <property type="nucleotide sequence ID" value="NZ_CP023407.1"/>
</dbReference>
<dbReference type="Pfam" id="PF00067">
    <property type="entry name" value="p450"/>
    <property type="match status" value="1"/>
</dbReference>
<dbReference type="PANTHER" id="PTHR24305">
    <property type="entry name" value="CYTOCHROME P450"/>
    <property type="match status" value="1"/>
</dbReference>
<keyword evidence="6" id="KW-1185">Reference proteome</keyword>
<dbReference type="GO" id="GO:0016705">
    <property type="term" value="F:oxidoreductase activity, acting on paired donors, with incorporation or reduction of molecular oxygen"/>
    <property type="evidence" value="ECO:0007669"/>
    <property type="project" value="InterPro"/>
</dbReference>
<keyword evidence="3 4" id="KW-0349">Heme</keyword>
<dbReference type="KEGG" id="sfug:CNQ36_22930"/>
<keyword evidence="3 4" id="KW-0408">Iron</keyword>
<reference evidence="5 6" key="1">
    <citation type="submission" date="2017-09" db="EMBL/GenBank/DDBJ databases">
        <authorList>
            <person name="Zhang H."/>
            <person name="Hu S."/>
            <person name="Xu J."/>
            <person name="He Z."/>
        </authorList>
    </citation>
    <scope>NUCLEOTIDE SEQUENCE [LARGE SCALE GENOMIC DNA]</scope>
    <source>
        <strain evidence="5 6">TXX3120</strain>
    </source>
</reference>
<keyword evidence="4" id="KW-0503">Monooxygenase</keyword>
<dbReference type="InterPro" id="IPR001128">
    <property type="entry name" value="Cyt_P450"/>
</dbReference>
<dbReference type="PRINTS" id="PR00463">
    <property type="entry name" value="EP450I"/>
</dbReference>
<dbReference type="SUPFAM" id="SSF48264">
    <property type="entry name" value="Cytochrome P450"/>
    <property type="match status" value="1"/>
</dbReference>
<organism evidence="5 6">
    <name type="scientific">Streptomyces fungicidicus</name>
    <dbReference type="NCBI Taxonomy" id="68203"/>
    <lineage>
        <taxon>Bacteria</taxon>
        <taxon>Bacillati</taxon>
        <taxon>Actinomycetota</taxon>
        <taxon>Actinomycetes</taxon>
        <taxon>Kitasatosporales</taxon>
        <taxon>Streptomycetaceae</taxon>
        <taxon>Streptomyces</taxon>
    </lineage>
</organism>
<gene>
    <name evidence="5" type="ORF">CNQ36_22930</name>
</gene>
<dbReference type="PROSITE" id="PS00086">
    <property type="entry name" value="CYTOCHROME_P450"/>
    <property type="match status" value="1"/>
</dbReference>
<dbReference type="AlphaFoldDB" id="A0A494UWT9"/>
<keyword evidence="4" id="KW-0560">Oxidoreductase</keyword>
<sequence>MAGCAGGTLPTRELRHDSGVLAAPRAPRVRVPVVGDLLRLRADLLNAIQYAASSGAEVSHVDAGSRHMVFVHRSAQADAVLSDIRTFGKPDHKNPLRLVLGDGLVSNPDHDDWLRRRRALQPVYSRAGVAAMRRTTAEVVAEHTARWAGRDRTRLSVYEEMLAFTLDTVSRCMFSRSGDSVSGTVNPETAAFLLDFVERRIRKPVALPVGVPTRRNRRFAATLRSLDTLVHGIVGERRASGRHHGDLLDLLLEARVGEAGEPLTDAAVRDEVLTTILAGFETTASALTWTLYLLACYPEVQDAVRREVRASGDGEALRGTLLESVMYESMRLFPPSPTIPRQAKRDTSLGSAEVPEGALVMLNVAAVHRDPAVWERPDSFLPERFAHGTPEKGSYLPFGAGGHMCIGKGFALMEMGLLLADVVDRFEISPRDSAGPEPKALITLRPRDGFGLTLTRL</sequence>
<evidence type="ECO:0000256" key="4">
    <source>
        <dbReference type="RuleBase" id="RU000461"/>
    </source>
</evidence>
<dbReference type="EMBL" id="CP023407">
    <property type="protein sequence ID" value="AYL38005.1"/>
    <property type="molecule type" value="Genomic_DNA"/>
</dbReference>
<evidence type="ECO:0000256" key="1">
    <source>
        <dbReference type="ARBA" id="ARBA00001971"/>
    </source>
</evidence>
<keyword evidence="3 4" id="KW-0479">Metal-binding</keyword>
<protein>
    <submittedName>
        <fullName evidence="5">Cytochrome P450</fullName>
    </submittedName>
</protein>
<dbReference type="InterPro" id="IPR002401">
    <property type="entry name" value="Cyt_P450_E_grp-I"/>
</dbReference>
<dbReference type="GeneID" id="93885703"/>
<evidence type="ECO:0000256" key="2">
    <source>
        <dbReference type="ARBA" id="ARBA00010617"/>
    </source>
</evidence>
<proteinExistence type="inferred from homology"/>
<feature type="binding site" description="axial binding residue" evidence="3">
    <location>
        <position position="405"/>
    </location>
    <ligand>
        <name>heme</name>
        <dbReference type="ChEBI" id="CHEBI:30413"/>
    </ligand>
    <ligandPart>
        <name>Fe</name>
        <dbReference type="ChEBI" id="CHEBI:18248"/>
    </ligandPart>
</feature>
<dbReference type="GO" id="GO:0020037">
    <property type="term" value="F:heme binding"/>
    <property type="evidence" value="ECO:0007669"/>
    <property type="project" value="InterPro"/>
</dbReference>
<dbReference type="GO" id="GO:0004497">
    <property type="term" value="F:monooxygenase activity"/>
    <property type="evidence" value="ECO:0007669"/>
    <property type="project" value="UniProtKB-KW"/>
</dbReference>
<dbReference type="GO" id="GO:0005506">
    <property type="term" value="F:iron ion binding"/>
    <property type="evidence" value="ECO:0007669"/>
    <property type="project" value="InterPro"/>
</dbReference>
<dbReference type="InterPro" id="IPR036396">
    <property type="entry name" value="Cyt_P450_sf"/>
</dbReference>
<name>A0A494UWT9_9ACTN</name>
<accession>A0A494UWT9</accession>
<dbReference type="InterPro" id="IPR017972">
    <property type="entry name" value="Cyt_P450_CS"/>
</dbReference>
<comment type="cofactor">
    <cofactor evidence="1 3">
        <name>heme</name>
        <dbReference type="ChEBI" id="CHEBI:30413"/>
    </cofactor>
</comment>
<dbReference type="PANTHER" id="PTHR24305:SF166">
    <property type="entry name" value="CYTOCHROME P450 12A4, MITOCHONDRIAL-RELATED"/>
    <property type="match status" value="1"/>
</dbReference>
<dbReference type="Proteomes" id="UP000282170">
    <property type="component" value="Chromosome"/>
</dbReference>
<dbReference type="InterPro" id="IPR050121">
    <property type="entry name" value="Cytochrome_P450_monoxygenase"/>
</dbReference>
<evidence type="ECO:0000256" key="3">
    <source>
        <dbReference type="PIRSR" id="PIRSR602401-1"/>
    </source>
</evidence>